<organism evidence="1 2">
    <name type="scientific">Larinioides sclopetarius</name>
    <dbReference type="NCBI Taxonomy" id="280406"/>
    <lineage>
        <taxon>Eukaryota</taxon>
        <taxon>Metazoa</taxon>
        <taxon>Ecdysozoa</taxon>
        <taxon>Arthropoda</taxon>
        <taxon>Chelicerata</taxon>
        <taxon>Arachnida</taxon>
        <taxon>Araneae</taxon>
        <taxon>Araneomorphae</taxon>
        <taxon>Entelegynae</taxon>
        <taxon>Araneoidea</taxon>
        <taxon>Araneidae</taxon>
        <taxon>Larinioides</taxon>
    </lineage>
</organism>
<reference evidence="1 2" key="1">
    <citation type="submission" date="2024-04" db="EMBL/GenBank/DDBJ databases">
        <authorList>
            <person name="Rising A."/>
            <person name="Reimegard J."/>
            <person name="Sonavane S."/>
            <person name="Akerstrom W."/>
            <person name="Nylinder S."/>
            <person name="Hedman E."/>
            <person name="Kallberg Y."/>
        </authorList>
    </citation>
    <scope>NUCLEOTIDE SEQUENCE [LARGE SCALE GENOMIC DNA]</scope>
</reference>
<evidence type="ECO:0000313" key="1">
    <source>
        <dbReference type="EMBL" id="CAL1298784.1"/>
    </source>
</evidence>
<gene>
    <name evidence="1" type="ORF">LARSCL_LOCUS20991</name>
</gene>
<dbReference type="Proteomes" id="UP001497382">
    <property type="component" value="Unassembled WGS sequence"/>
</dbReference>
<protein>
    <submittedName>
        <fullName evidence="1">Uncharacterized protein</fullName>
    </submittedName>
</protein>
<evidence type="ECO:0000313" key="2">
    <source>
        <dbReference type="Proteomes" id="UP001497382"/>
    </source>
</evidence>
<dbReference type="AlphaFoldDB" id="A0AAV2BT24"/>
<sequence>MLNSFSEQYVVCKNINANLRDFISSNDHVFSGTEYCTILRVGRYDGGQEVSRVADALHCKIQNF</sequence>
<comment type="caution">
    <text evidence="1">The sequence shown here is derived from an EMBL/GenBank/DDBJ whole genome shotgun (WGS) entry which is preliminary data.</text>
</comment>
<keyword evidence="2" id="KW-1185">Reference proteome</keyword>
<proteinExistence type="predicted"/>
<name>A0AAV2BT24_9ARAC</name>
<accession>A0AAV2BT24</accession>
<dbReference type="EMBL" id="CAXIEN010000474">
    <property type="protein sequence ID" value="CAL1298784.1"/>
    <property type="molecule type" value="Genomic_DNA"/>
</dbReference>